<dbReference type="InterPro" id="IPR001283">
    <property type="entry name" value="CRISP-related"/>
</dbReference>
<accession>A0A1E4TC35</accession>
<proteinExistence type="predicted"/>
<dbReference type="Gene3D" id="3.40.33.10">
    <property type="entry name" value="CAP"/>
    <property type="match status" value="1"/>
</dbReference>
<dbReference type="Pfam" id="PF00188">
    <property type="entry name" value="CAP"/>
    <property type="match status" value="1"/>
</dbReference>
<dbReference type="InterPro" id="IPR035940">
    <property type="entry name" value="CAP_sf"/>
</dbReference>
<evidence type="ECO:0000259" key="1">
    <source>
        <dbReference type="SMART" id="SM00198"/>
    </source>
</evidence>
<reference evidence="3" key="1">
    <citation type="submission" date="2016-02" db="EMBL/GenBank/DDBJ databases">
        <title>Comparative genomics of biotechnologically important yeasts.</title>
        <authorList>
            <consortium name="DOE Joint Genome Institute"/>
            <person name="Riley R."/>
            <person name="Haridas S."/>
            <person name="Wolfe K.H."/>
            <person name="Lopes M.R."/>
            <person name="Hittinger C.T."/>
            <person name="Goker M."/>
            <person name="Salamov A."/>
            <person name="Wisecaver J."/>
            <person name="Long T.M."/>
            <person name="Aerts A.L."/>
            <person name="Barry K."/>
            <person name="Choi C."/>
            <person name="Clum A."/>
            <person name="Coughlan A.Y."/>
            <person name="Deshpande S."/>
            <person name="Douglass A.P."/>
            <person name="Hanson S.J."/>
            <person name="Klenk H.-P."/>
            <person name="Labutti K."/>
            <person name="Lapidus A."/>
            <person name="Lindquist E."/>
            <person name="Lipzen A."/>
            <person name="Meier-Kolthoff J.P."/>
            <person name="Ohm R.A."/>
            <person name="Otillar R.P."/>
            <person name="Pangilinan J."/>
            <person name="Peng Y."/>
            <person name="Rokas A."/>
            <person name="Rosa C.A."/>
            <person name="Scheuner C."/>
            <person name="Sibirny A.A."/>
            <person name="Slot J.C."/>
            <person name="Stielow J.B."/>
            <person name="Sun H."/>
            <person name="Kurtzman C.P."/>
            <person name="Blackwell M."/>
            <person name="Jeffries T.W."/>
            <person name="Grigoriev I.V."/>
        </authorList>
    </citation>
    <scope>NUCLEOTIDE SEQUENCE [LARGE SCALE GENOMIC DNA]</scope>
    <source>
        <strain evidence="3">NRRL Y-17796</strain>
    </source>
</reference>
<feature type="domain" description="SCP" evidence="1">
    <location>
        <begin position="63"/>
        <end position="189"/>
    </location>
</feature>
<evidence type="ECO:0000313" key="3">
    <source>
        <dbReference type="Proteomes" id="UP000095023"/>
    </source>
</evidence>
<dbReference type="PRINTS" id="PR00837">
    <property type="entry name" value="V5TPXLIKE"/>
</dbReference>
<dbReference type="SUPFAM" id="SSF55797">
    <property type="entry name" value="PR-1-like"/>
    <property type="match status" value="1"/>
</dbReference>
<dbReference type="SMART" id="SM00198">
    <property type="entry name" value="SCP"/>
    <property type="match status" value="1"/>
</dbReference>
<dbReference type="PANTHER" id="PTHR10334">
    <property type="entry name" value="CYSTEINE-RICH SECRETORY PROTEIN-RELATED"/>
    <property type="match status" value="1"/>
</dbReference>
<dbReference type="AlphaFoldDB" id="A0A1E4TC35"/>
<sequence>MKFSSIIVAASSASAIYIEKRQNGTDHFAEPNSNFSPNNFFNSSAASAPNACEIYGAGTAVSAYNATSLEQLNVLRRQHHVYDLVWNDTLANYAAIAVACCEASSGYNDVFGFSYAFVNGGLYEAVAEWEQEGLTFTYTYEDYSDPTYGNFTQMLWAGSTNIGCATNTCSNRGSGVTFCYYEAKGNIAGQYRDNVYPV</sequence>
<dbReference type="OrthoDB" id="337038at2759"/>
<dbReference type="EMBL" id="KV453843">
    <property type="protein sequence ID" value="ODV89311.1"/>
    <property type="molecule type" value="Genomic_DNA"/>
</dbReference>
<name>A0A1E4TC35_9ASCO</name>
<gene>
    <name evidence="2" type="ORF">CANCADRAFT_3937</name>
</gene>
<organism evidence="2 3">
    <name type="scientific">Tortispora caseinolytica NRRL Y-17796</name>
    <dbReference type="NCBI Taxonomy" id="767744"/>
    <lineage>
        <taxon>Eukaryota</taxon>
        <taxon>Fungi</taxon>
        <taxon>Dikarya</taxon>
        <taxon>Ascomycota</taxon>
        <taxon>Saccharomycotina</taxon>
        <taxon>Trigonopsidomycetes</taxon>
        <taxon>Trigonopsidales</taxon>
        <taxon>Trigonopsidaceae</taxon>
        <taxon>Tortispora</taxon>
    </lineage>
</organism>
<dbReference type="Proteomes" id="UP000095023">
    <property type="component" value="Unassembled WGS sequence"/>
</dbReference>
<evidence type="ECO:0000313" key="2">
    <source>
        <dbReference type="EMBL" id="ODV89311.1"/>
    </source>
</evidence>
<keyword evidence="3" id="KW-1185">Reference proteome</keyword>
<protein>
    <recommendedName>
        <fullName evidence="1">SCP domain-containing protein</fullName>
    </recommendedName>
</protein>
<dbReference type="InterPro" id="IPR014044">
    <property type="entry name" value="CAP_dom"/>
</dbReference>